<dbReference type="PANTHER" id="PTHR46558:SF11">
    <property type="entry name" value="HTH-TYPE TRANSCRIPTIONAL REGULATOR XRE"/>
    <property type="match status" value="1"/>
</dbReference>
<dbReference type="Pfam" id="PF13560">
    <property type="entry name" value="HTH_31"/>
    <property type="match status" value="1"/>
</dbReference>
<sequence length="83" mass="9485">MSSRRRRLAERRKACGLNQEGFAEAVGVDRSTVQRWESGKNDPQPWQRPRIAKVLAITSVELDALLVPDAFPKPPICERRTRD</sequence>
<dbReference type="EMBL" id="CP071872">
    <property type="protein sequence ID" value="UNM15728.1"/>
    <property type="molecule type" value="Genomic_DNA"/>
</dbReference>
<gene>
    <name evidence="3" type="ORF">J4032_33535</name>
</gene>
<dbReference type="PROSITE" id="PS50943">
    <property type="entry name" value="HTH_CROC1"/>
    <property type="match status" value="1"/>
</dbReference>
<dbReference type="SUPFAM" id="SSF47413">
    <property type="entry name" value="lambda repressor-like DNA-binding domains"/>
    <property type="match status" value="1"/>
</dbReference>
<feature type="domain" description="HTH cro/C1-type" evidence="2">
    <location>
        <begin position="8"/>
        <end position="62"/>
    </location>
</feature>
<protein>
    <submittedName>
        <fullName evidence="3">Helix-turn-helix transcriptional regulator</fullName>
    </submittedName>
</protein>
<keyword evidence="1" id="KW-0238">DNA-binding</keyword>
<name>A0ABY3X135_9ACTN</name>
<dbReference type="RefSeq" id="WP_242337752.1">
    <property type="nucleotide sequence ID" value="NZ_CP071872.1"/>
</dbReference>
<dbReference type="InterPro" id="IPR010982">
    <property type="entry name" value="Lambda_DNA-bd_dom_sf"/>
</dbReference>
<reference evidence="3 4" key="1">
    <citation type="submission" date="2021-03" db="EMBL/GenBank/DDBJ databases">
        <title>Complete genome of Streptomyces formicae strain 1H-GS9 (DSM 100524).</title>
        <authorList>
            <person name="Atanasov K.E."/>
            <person name="Altabella T."/>
            <person name="Ferrer A."/>
        </authorList>
    </citation>
    <scope>NUCLEOTIDE SEQUENCE [LARGE SCALE GENOMIC DNA]</scope>
    <source>
        <strain evidence="3 4">1H-GS9</strain>
    </source>
</reference>
<organism evidence="3 4">
    <name type="scientific">Streptomyces formicae</name>
    <dbReference type="NCBI Taxonomy" id="1616117"/>
    <lineage>
        <taxon>Bacteria</taxon>
        <taxon>Bacillati</taxon>
        <taxon>Actinomycetota</taxon>
        <taxon>Actinomycetes</taxon>
        <taxon>Kitasatosporales</taxon>
        <taxon>Streptomycetaceae</taxon>
        <taxon>Streptomyces</taxon>
    </lineage>
</organism>
<accession>A0ABY3X135</accession>
<dbReference type="Proteomes" id="UP000828924">
    <property type="component" value="Chromosome"/>
</dbReference>
<dbReference type="CDD" id="cd00093">
    <property type="entry name" value="HTH_XRE"/>
    <property type="match status" value="1"/>
</dbReference>
<dbReference type="SMART" id="SM00530">
    <property type="entry name" value="HTH_XRE"/>
    <property type="match status" value="1"/>
</dbReference>
<dbReference type="Gene3D" id="1.10.260.40">
    <property type="entry name" value="lambda repressor-like DNA-binding domains"/>
    <property type="match status" value="1"/>
</dbReference>
<evidence type="ECO:0000259" key="2">
    <source>
        <dbReference type="PROSITE" id="PS50943"/>
    </source>
</evidence>
<keyword evidence="4" id="KW-1185">Reference proteome</keyword>
<proteinExistence type="predicted"/>
<evidence type="ECO:0000313" key="4">
    <source>
        <dbReference type="Proteomes" id="UP000828924"/>
    </source>
</evidence>
<evidence type="ECO:0000256" key="1">
    <source>
        <dbReference type="ARBA" id="ARBA00023125"/>
    </source>
</evidence>
<dbReference type="InterPro" id="IPR001387">
    <property type="entry name" value="Cro/C1-type_HTH"/>
</dbReference>
<dbReference type="PANTHER" id="PTHR46558">
    <property type="entry name" value="TRACRIPTIONAL REGULATORY PROTEIN-RELATED-RELATED"/>
    <property type="match status" value="1"/>
</dbReference>
<evidence type="ECO:0000313" key="3">
    <source>
        <dbReference type="EMBL" id="UNM15728.1"/>
    </source>
</evidence>